<proteinExistence type="predicted"/>
<comment type="caution">
    <text evidence="1">The sequence shown here is derived from an EMBL/GenBank/DDBJ whole genome shotgun (WGS) entry which is preliminary data.</text>
</comment>
<evidence type="ECO:0000313" key="2">
    <source>
        <dbReference type="Proteomes" id="UP001367676"/>
    </source>
</evidence>
<gene>
    <name evidence="1" type="ORF">V9T40_004598</name>
</gene>
<reference evidence="1 2" key="1">
    <citation type="submission" date="2024-03" db="EMBL/GenBank/DDBJ databases">
        <title>Adaptation during the transition from Ophiocordyceps entomopathogen to insect associate is accompanied by gene loss and intensified selection.</title>
        <authorList>
            <person name="Ward C.M."/>
            <person name="Onetto C.A."/>
            <person name="Borneman A.R."/>
        </authorList>
    </citation>
    <scope>NUCLEOTIDE SEQUENCE [LARGE SCALE GENOMIC DNA]</scope>
    <source>
        <strain evidence="1">AWRI1</strain>
        <tissue evidence="1">Single Adult Female</tissue>
    </source>
</reference>
<name>A0AAN9YB52_9HEMI</name>
<dbReference type="EMBL" id="JBBCAQ010000004">
    <property type="protein sequence ID" value="KAK7604325.1"/>
    <property type="molecule type" value="Genomic_DNA"/>
</dbReference>
<organism evidence="1 2">
    <name type="scientific">Parthenolecanium corni</name>
    <dbReference type="NCBI Taxonomy" id="536013"/>
    <lineage>
        <taxon>Eukaryota</taxon>
        <taxon>Metazoa</taxon>
        <taxon>Ecdysozoa</taxon>
        <taxon>Arthropoda</taxon>
        <taxon>Hexapoda</taxon>
        <taxon>Insecta</taxon>
        <taxon>Pterygota</taxon>
        <taxon>Neoptera</taxon>
        <taxon>Paraneoptera</taxon>
        <taxon>Hemiptera</taxon>
        <taxon>Sternorrhyncha</taxon>
        <taxon>Coccoidea</taxon>
        <taxon>Coccidae</taxon>
        <taxon>Parthenolecanium</taxon>
    </lineage>
</organism>
<protein>
    <submittedName>
        <fullName evidence="1">Uncharacterized protein</fullName>
    </submittedName>
</protein>
<keyword evidence="2" id="KW-1185">Reference proteome</keyword>
<dbReference type="AlphaFoldDB" id="A0AAN9YB52"/>
<sequence>MSSADGDEAEARSLIIISARTFVCHSDRPREPRFRQSPLRRLECSPGIAWRMRSTTKSNEILRSPFIPPLTVVDVDRFLNRTNRPYLLPMRMRVPDNTLGRLSHDDSPKFRRLAIRHYVRDLSICQSKWKRQAR</sequence>
<dbReference type="Proteomes" id="UP001367676">
    <property type="component" value="Unassembled WGS sequence"/>
</dbReference>
<accession>A0AAN9YB52</accession>
<evidence type="ECO:0000313" key="1">
    <source>
        <dbReference type="EMBL" id="KAK7604325.1"/>
    </source>
</evidence>